<evidence type="ECO:0000259" key="4">
    <source>
        <dbReference type="PROSITE" id="PS51462"/>
    </source>
</evidence>
<feature type="domain" description="Nudix hydrolase" evidence="4">
    <location>
        <begin position="6"/>
        <end position="133"/>
    </location>
</feature>
<dbReference type="EMBL" id="UOFF01000426">
    <property type="protein sequence ID" value="VAW57614.1"/>
    <property type="molecule type" value="Genomic_DNA"/>
</dbReference>
<accession>A0A3B0XNA4</accession>
<dbReference type="GO" id="GO:0004787">
    <property type="term" value="F:thiamine diphosphate phosphatase activity"/>
    <property type="evidence" value="ECO:0007669"/>
    <property type="project" value="InterPro"/>
</dbReference>
<name>A0A3B0XNA4_9ZZZZ</name>
<dbReference type="AlphaFoldDB" id="A0A3B0XNA4"/>
<dbReference type="Pfam" id="PF00293">
    <property type="entry name" value="NUDIX"/>
    <property type="match status" value="1"/>
</dbReference>
<dbReference type="CDD" id="cd03675">
    <property type="entry name" value="NUDIX_Hydrolase"/>
    <property type="match status" value="1"/>
</dbReference>
<comment type="similarity">
    <text evidence="1">Belongs to the Nudix hydrolase family. NudJ subfamily.</text>
</comment>
<dbReference type="GO" id="GO:0017110">
    <property type="term" value="F:nucleoside diphosphate phosphatase activity"/>
    <property type="evidence" value="ECO:0007669"/>
    <property type="project" value="InterPro"/>
</dbReference>
<evidence type="ECO:0000256" key="1">
    <source>
        <dbReference type="ARBA" id="ARBA00007608"/>
    </source>
</evidence>
<evidence type="ECO:0000313" key="5">
    <source>
        <dbReference type="EMBL" id="VAW57614.1"/>
    </source>
</evidence>
<gene>
    <name evidence="5" type="ORF">MNBD_GAMMA07-2145</name>
</gene>
<evidence type="ECO:0000256" key="2">
    <source>
        <dbReference type="ARBA" id="ARBA00011245"/>
    </source>
</evidence>
<dbReference type="InterPro" id="IPR015797">
    <property type="entry name" value="NUDIX_hydrolase-like_dom_sf"/>
</dbReference>
<protein>
    <recommendedName>
        <fullName evidence="3">Phosphatase NudJ</fullName>
    </recommendedName>
</protein>
<dbReference type="InterPro" id="IPR000086">
    <property type="entry name" value="NUDIX_hydrolase_dom"/>
</dbReference>
<dbReference type="PROSITE" id="PS51462">
    <property type="entry name" value="NUDIX"/>
    <property type="match status" value="1"/>
</dbReference>
<reference evidence="5" key="1">
    <citation type="submission" date="2018-06" db="EMBL/GenBank/DDBJ databases">
        <authorList>
            <person name="Zhirakovskaya E."/>
        </authorList>
    </citation>
    <scope>NUCLEOTIDE SEQUENCE</scope>
</reference>
<dbReference type="GO" id="GO:0017111">
    <property type="term" value="F:ribonucleoside triphosphate phosphatase activity"/>
    <property type="evidence" value="ECO:0007669"/>
    <property type="project" value="InterPro"/>
</dbReference>
<evidence type="ECO:0000256" key="3">
    <source>
        <dbReference type="ARBA" id="ARBA00015552"/>
    </source>
</evidence>
<dbReference type="InterPro" id="IPR033713">
    <property type="entry name" value="NudJ"/>
</dbReference>
<dbReference type="Gene3D" id="3.90.79.10">
    <property type="entry name" value="Nucleoside Triphosphate Pyrophosphohydrolase"/>
    <property type="match status" value="1"/>
</dbReference>
<dbReference type="PANTHER" id="PTHR43222">
    <property type="entry name" value="NUDIX HYDROLASE 23"/>
    <property type="match status" value="1"/>
</dbReference>
<comment type="subunit">
    <text evidence="2">Monomer.</text>
</comment>
<keyword evidence="5" id="KW-0378">Hydrolase</keyword>
<proteinExistence type="inferred from homology"/>
<organism evidence="5">
    <name type="scientific">hydrothermal vent metagenome</name>
    <dbReference type="NCBI Taxonomy" id="652676"/>
    <lineage>
        <taxon>unclassified sequences</taxon>
        <taxon>metagenomes</taxon>
        <taxon>ecological metagenomes</taxon>
    </lineage>
</organism>
<dbReference type="PANTHER" id="PTHR43222:SF11">
    <property type="entry name" value="PHOSPHATASE NUDJ"/>
    <property type="match status" value="1"/>
</dbReference>
<dbReference type="SUPFAM" id="SSF55811">
    <property type="entry name" value="Nudix"/>
    <property type="match status" value="1"/>
</dbReference>
<sequence>MTDVWKPHATVAAVIERDNRFLIVEEIASGKTVYNQPAGHLEPGESLVDAVIRETQEESAWQFTPEYISGIYRWDETRKNRCFLRVAFVGSCDAHDATQALDSSIIRTLWLTREELIAEPDKLRTPMVLRCIDDYLEGKKFPLSLLTDIS</sequence>